<dbReference type="RefSeq" id="WP_322610229.1">
    <property type="nucleotide sequence ID" value="NZ_JARVCO010000012.1"/>
</dbReference>
<reference evidence="1 2" key="1">
    <citation type="journal article" date="2024" name="Appl. Environ. Microbiol.">
        <title>Pontiella agarivorans sp. nov., a novel marine anaerobic bacterium capable of degrading macroalgal polysaccharides and fixing nitrogen.</title>
        <authorList>
            <person name="Liu N."/>
            <person name="Kivenson V."/>
            <person name="Peng X."/>
            <person name="Cui Z."/>
            <person name="Lankiewicz T.S."/>
            <person name="Gosselin K.M."/>
            <person name="English C.J."/>
            <person name="Blair E.M."/>
            <person name="O'Malley M.A."/>
            <person name="Valentine D.L."/>
        </authorList>
    </citation>
    <scope>NUCLEOTIDE SEQUENCE [LARGE SCALE GENOMIC DNA]</scope>
    <source>
        <strain evidence="1 2">NLcol2</strain>
    </source>
</reference>
<dbReference type="EMBL" id="JARVCO010000012">
    <property type="protein sequence ID" value="MDZ8120456.1"/>
    <property type="molecule type" value="Genomic_DNA"/>
</dbReference>
<keyword evidence="2" id="KW-1185">Reference proteome</keyword>
<name>A0ABU5N1Z3_9BACT</name>
<evidence type="ECO:0000313" key="1">
    <source>
        <dbReference type="EMBL" id="MDZ8120456.1"/>
    </source>
</evidence>
<proteinExistence type="predicted"/>
<accession>A0ABU5N1Z3</accession>
<comment type="caution">
    <text evidence="1">The sequence shown here is derived from an EMBL/GenBank/DDBJ whole genome shotgun (WGS) entry which is preliminary data.</text>
</comment>
<evidence type="ECO:0000313" key="2">
    <source>
        <dbReference type="Proteomes" id="UP001290861"/>
    </source>
</evidence>
<gene>
    <name evidence="1" type="ORF">P9H32_17645</name>
</gene>
<dbReference type="Proteomes" id="UP001290861">
    <property type="component" value="Unassembled WGS sequence"/>
</dbReference>
<organism evidence="1 2">
    <name type="scientific">Pontiella agarivorans</name>
    <dbReference type="NCBI Taxonomy" id="3038953"/>
    <lineage>
        <taxon>Bacteria</taxon>
        <taxon>Pseudomonadati</taxon>
        <taxon>Kiritimatiellota</taxon>
        <taxon>Kiritimatiellia</taxon>
        <taxon>Kiritimatiellales</taxon>
        <taxon>Pontiellaceae</taxon>
        <taxon>Pontiella</taxon>
    </lineage>
</organism>
<sequence>MTDFEYPFTVTNGAMIAIDTLLSNSSSAGKWISGNSGQAYGGTMAGTCAVGNGGFVIAPDFTDSRVEYTMEIISGNGTFLPCGDNTPSEAEPAGTISPGKNPGDVNLVLAGEEGITYQVETSTNLTDWTTWFYLTGKGDSSEHAIDPSGTNACFYRITTLKK</sequence>
<protein>
    <submittedName>
        <fullName evidence="1">Uncharacterized protein</fullName>
    </submittedName>
</protein>